<reference evidence="3 4" key="1">
    <citation type="journal article" date="2018" name="Science">
        <title>The opium poppy genome and morphinan production.</title>
        <authorList>
            <person name="Guo L."/>
            <person name="Winzer T."/>
            <person name="Yang X."/>
            <person name="Li Y."/>
            <person name="Ning Z."/>
            <person name="He Z."/>
            <person name="Teodor R."/>
            <person name="Lu Y."/>
            <person name="Bowser T.A."/>
            <person name="Graham I.A."/>
            <person name="Ye K."/>
        </authorList>
    </citation>
    <scope>NUCLEOTIDE SEQUENCE [LARGE SCALE GENOMIC DNA]</scope>
    <source>
        <strain evidence="4">cv. HN1</strain>
        <tissue evidence="3">Leaves</tissue>
    </source>
</reference>
<dbReference type="AlphaFoldDB" id="A0A4Y7KDC7"/>
<organism evidence="3 4">
    <name type="scientific">Papaver somniferum</name>
    <name type="common">Opium poppy</name>
    <dbReference type="NCBI Taxonomy" id="3469"/>
    <lineage>
        <taxon>Eukaryota</taxon>
        <taxon>Viridiplantae</taxon>
        <taxon>Streptophyta</taxon>
        <taxon>Embryophyta</taxon>
        <taxon>Tracheophyta</taxon>
        <taxon>Spermatophyta</taxon>
        <taxon>Magnoliopsida</taxon>
        <taxon>Ranunculales</taxon>
        <taxon>Papaveraceae</taxon>
        <taxon>Papaveroideae</taxon>
        <taxon>Papaver</taxon>
    </lineage>
</organism>
<sequence length="266" mass="31337">MSVNSVNGGDPGSGKTNMNQGVAMCDGGVHEYKIPISKDLKSEDIADILQKLFSLHFDGCKLMYDGETDVYTSSRLPLENMEFVKVGFQLFDVHKINFNNTEEFIVSRDRRNILPMVWKELNRLAKTKINPGVLFGATISVIAVSLTFYYGEQTLANLREEKERYDSRKYPMILESELGEKKMQRDEVRKQIMQKLVDQEIIDKEKEKMKNREKLEQDRRAREKEIIKNQEKLEKERRAEEKERQKKRQKRQKLIERRKGNGWGRW</sequence>
<feature type="transmembrane region" description="Helical" evidence="2">
    <location>
        <begin position="132"/>
        <end position="151"/>
    </location>
</feature>
<accession>A0A4Y7KDC7</accession>
<keyword evidence="4" id="KW-1185">Reference proteome</keyword>
<keyword evidence="2" id="KW-0812">Transmembrane</keyword>
<protein>
    <submittedName>
        <fullName evidence="3">Uncharacterized protein</fullName>
    </submittedName>
</protein>
<evidence type="ECO:0000256" key="1">
    <source>
        <dbReference type="SAM" id="MobiDB-lite"/>
    </source>
</evidence>
<keyword evidence="2" id="KW-1133">Transmembrane helix</keyword>
<evidence type="ECO:0000313" key="3">
    <source>
        <dbReference type="EMBL" id="RZC70151.1"/>
    </source>
</evidence>
<dbReference type="Gramene" id="RZC70151">
    <property type="protein sequence ID" value="RZC70151"/>
    <property type="gene ID" value="C5167_033277"/>
</dbReference>
<dbReference type="Proteomes" id="UP000316621">
    <property type="component" value="Chromosome 7"/>
</dbReference>
<evidence type="ECO:0000256" key="2">
    <source>
        <dbReference type="SAM" id="Phobius"/>
    </source>
</evidence>
<feature type="region of interest" description="Disordered" evidence="1">
    <location>
        <begin position="207"/>
        <end position="266"/>
    </location>
</feature>
<dbReference type="EMBL" id="CM010721">
    <property type="protein sequence ID" value="RZC70151.1"/>
    <property type="molecule type" value="Genomic_DNA"/>
</dbReference>
<proteinExistence type="predicted"/>
<keyword evidence="2" id="KW-0472">Membrane</keyword>
<feature type="compositionally biased region" description="Basic and acidic residues" evidence="1">
    <location>
        <begin position="207"/>
        <end position="244"/>
    </location>
</feature>
<gene>
    <name evidence="3" type="ORF">C5167_033277</name>
</gene>
<name>A0A4Y7KDC7_PAPSO</name>
<evidence type="ECO:0000313" key="4">
    <source>
        <dbReference type="Proteomes" id="UP000316621"/>
    </source>
</evidence>